<dbReference type="PANTHER" id="PTHR43592">
    <property type="entry name" value="CAAX AMINO TERMINAL PROTEASE"/>
    <property type="match status" value="1"/>
</dbReference>
<sequence length="268" mass="30274">MIPTSLHLLLLLLTLLSIRYWLRLYQTRRMSSVFQLNPQRSQLEMSAPVVLALLWITLQLTTMISKTVQPEPPLAKPITLNDIIGSCVITFSFGTVLILILTLLNPNKMQNLGFRLNQKTGQIRDGSVGFLLALLPVMALLLLTHSFRTEETMHPFFQQLKEHPEFSTISWILISAVLVAPLFEELVYRVLFQSWLEKLLPPYIAILTSSLVFSIVHGFPDCIPLFPLAFILGTLFYYRRSYAANVITHALFNGVNLALALANQPPAS</sequence>
<keyword evidence="1" id="KW-0472">Membrane</keyword>
<dbReference type="KEGG" id="gaz:Pan241w_59830"/>
<feature type="transmembrane region" description="Helical" evidence="1">
    <location>
        <begin position="126"/>
        <end position="148"/>
    </location>
</feature>
<dbReference type="Proteomes" id="UP000317171">
    <property type="component" value="Chromosome"/>
</dbReference>
<dbReference type="EMBL" id="CP036269">
    <property type="protein sequence ID" value="QDT45855.1"/>
    <property type="molecule type" value="Genomic_DNA"/>
</dbReference>
<protein>
    <submittedName>
        <fullName evidence="3">CAAX amino terminal protease self-immunity</fullName>
    </submittedName>
</protein>
<keyword evidence="1" id="KW-1133">Transmembrane helix</keyword>
<organism evidence="3 4">
    <name type="scientific">Gimesia alba</name>
    <dbReference type="NCBI Taxonomy" id="2527973"/>
    <lineage>
        <taxon>Bacteria</taxon>
        <taxon>Pseudomonadati</taxon>
        <taxon>Planctomycetota</taxon>
        <taxon>Planctomycetia</taxon>
        <taxon>Planctomycetales</taxon>
        <taxon>Planctomycetaceae</taxon>
        <taxon>Gimesia</taxon>
    </lineage>
</organism>
<dbReference type="GO" id="GO:0080120">
    <property type="term" value="P:CAAX-box protein maturation"/>
    <property type="evidence" value="ECO:0007669"/>
    <property type="project" value="UniProtKB-ARBA"/>
</dbReference>
<accession>A0A517RPR2</accession>
<dbReference type="GO" id="GO:0004175">
    <property type="term" value="F:endopeptidase activity"/>
    <property type="evidence" value="ECO:0007669"/>
    <property type="project" value="UniProtKB-ARBA"/>
</dbReference>
<keyword evidence="4" id="KW-1185">Reference proteome</keyword>
<keyword evidence="3" id="KW-0378">Hydrolase</keyword>
<keyword evidence="3" id="KW-0645">Protease</keyword>
<dbReference type="Pfam" id="PF02517">
    <property type="entry name" value="Rce1-like"/>
    <property type="match status" value="1"/>
</dbReference>
<gene>
    <name evidence="3" type="ORF">Pan241w_59830</name>
</gene>
<dbReference type="OrthoDB" id="258511at2"/>
<feature type="transmembrane region" description="Helical" evidence="1">
    <location>
        <begin position="83"/>
        <end position="105"/>
    </location>
</feature>
<proteinExistence type="predicted"/>
<evidence type="ECO:0000256" key="1">
    <source>
        <dbReference type="SAM" id="Phobius"/>
    </source>
</evidence>
<dbReference type="AlphaFoldDB" id="A0A517RPR2"/>
<dbReference type="GO" id="GO:0006508">
    <property type="term" value="P:proteolysis"/>
    <property type="evidence" value="ECO:0007669"/>
    <property type="project" value="UniProtKB-KW"/>
</dbReference>
<feature type="transmembrane region" description="Helical" evidence="1">
    <location>
        <begin position="43"/>
        <end position="63"/>
    </location>
</feature>
<feature type="transmembrane region" description="Helical" evidence="1">
    <location>
        <begin position="222"/>
        <end position="238"/>
    </location>
</feature>
<reference evidence="3 4" key="1">
    <citation type="submission" date="2019-02" db="EMBL/GenBank/DDBJ databases">
        <title>Deep-cultivation of Planctomycetes and their phenomic and genomic characterization uncovers novel biology.</title>
        <authorList>
            <person name="Wiegand S."/>
            <person name="Jogler M."/>
            <person name="Boedeker C."/>
            <person name="Pinto D."/>
            <person name="Vollmers J."/>
            <person name="Rivas-Marin E."/>
            <person name="Kohn T."/>
            <person name="Peeters S.H."/>
            <person name="Heuer A."/>
            <person name="Rast P."/>
            <person name="Oberbeckmann S."/>
            <person name="Bunk B."/>
            <person name="Jeske O."/>
            <person name="Meyerdierks A."/>
            <person name="Storesund J.E."/>
            <person name="Kallscheuer N."/>
            <person name="Luecker S."/>
            <person name="Lage O.M."/>
            <person name="Pohl T."/>
            <person name="Merkel B.J."/>
            <person name="Hornburger P."/>
            <person name="Mueller R.-W."/>
            <person name="Bruemmer F."/>
            <person name="Labrenz M."/>
            <person name="Spormann A.M."/>
            <person name="Op den Camp H."/>
            <person name="Overmann J."/>
            <person name="Amann R."/>
            <person name="Jetten M.S.M."/>
            <person name="Mascher T."/>
            <person name="Medema M.H."/>
            <person name="Devos D.P."/>
            <person name="Kaster A.-K."/>
            <person name="Ovreas L."/>
            <person name="Rohde M."/>
            <person name="Galperin M.Y."/>
            <person name="Jogler C."/>
        </authorList>
    </citation>
    <scope>NUCLEOTIDE SEQUENCE [LARGE SCALE GENOMIC DNA]</scope>
    <source>
        <strain evidence="3 4">Pan241w</strain>
    </source>
</reference>
<evidence type="ECO:0000259" key="2">
    <source>
        <dbReference type="Pfam" id="PF02517"/>
    </source>
</evidence>
<evidence type="ECO:0000313" key="3">
    <source>
        <dbReference type="EMBL" id="QDT45855.1"/>
    </source>
</evidence>
<dbReference type="PANTHER" id="PTHR43592:SF15">
    <property type="entry name" value="CAAX AMINO TERMINAL PROTEASE FAMILY PROTEIN"/>
    <property type="match status" value="1"/>
</dbReference>
<evidence type="ECO:0000313" key="4">
    <source>
        <dbReference type="Proteomes" id="UP000317171"/>
    </source>
</evidence>
<feature type="domain" description="CAAX prenyl protease 2/Lysostaphin resistance protein A-like" evidence="2">
    <location>
        <begin position="169"/>
        <end position="254"/>
    </location>
</feature>
<name>A0A517RPR2_9PLAN</name>
<dbReference type="InterPro" id="IPR003675">
    <property type="entry name" value="Rce1/LyrA-like_dom"/>
</dbReference>
<feature type="transmembrane region" description="Helical" evidence="1">
    <location>
        <begin position="6"/>
        <end position="22"/>
    </location>
</feature>
<keyword evidence="1" id="KW-0812">Transmembrane</keyword>
<feature type="transmembrane region" description="Helical" evidence="1">
    <location>
        <begin position="199"/>
        <end position="216"/>
    </location>
</feature>
<feature type="transmembrane region" description="Helical" evidence="1">
    <location>
        <begin position="168"/>
        <end position="187"/>
    </location>
</feature>